<dbReference type="EMBL" id="KQ242189">
    <property type="protein sequence ID" value="KNC80169.1"/>
    <property type="molecule type" value="Genomic_DNA"/>
</dbReference>
<keyword evidence="2" id="KW-1185">Reference proteome</keyword>
<accession>A0A0L0FU32</accession>
<evidence type="ECO:0000313" key="1">
    <source>
        <dbReference type="EMBL" id="KNC80169.1"/>
    </source>
</evidence>
<sequence length="249" mass="28166">MQCMWREMARMRGRMALDLLPQPPARPVAQASPPMCLVPWITICDEQIRHFVCQDLKEAVCKNTLSEVSHTGRRTRPLPSVTSENVTKLAWKCMEWVAEEVRAPWRVWWQTADMCDNTMSLPRCLSFGLQHTWRTEIPIIFANYNASWSTVIDSTQCTFFTRRVYPHSSDTEISAILNDDAGASGFVASVQATPFDRDLQREGEAGPEVGGGCGRNRLSNDWYWPTSSLHADGRPSSQIREGLWAGGRC</sequence>
<gene>
    <name evidence="1" type="ORF">SARC_07462</name>
</gene>
<name>A0A0L0FU32_9EUKA</name>
<evidence type="ECO:0000313" key="2">
    <source>
        <dbReference type="Proteomes" id="UP000054560"/>
    </source>
</evidence>
<reference evidence="1 2" key="1">
    <citation type="submission" date="2011-02" db="EMBL/GenBank/DDBJ databases">
        <title>The Genome Sequence of Sphaeroforma arctica JP610.</title>
        <authorList>
            <consortium name="The Broad Institute Genome Sequencing Platform"/>
            <person name="Russ C."/>
            <person name="Cuomo C."/>
            <person name="Young S.K."/>
            <person name="Zeng Q."/>
            <person name="Gargeya S."/>
            <person name="Alvarado L."/>
            <person name="Berlin A."/>
            <person name="Chapman S.B."/>
            <person name="Chen Z."/>
            <person name="Freedman E."/>
            <person name="Gellesch M."/>
            <person name="Goldberg J."/>
            <person name="Griggs A."/>
            <person name="Gujja S."/>
            <person name="Heilman E."/>
            <person name="Heiman D."/>
            <person name="Howarth C."/>
            <person name="Mehta T."/>
            <person name="Neiman D."/>
            <person name="Pearson M."/>
            <person name="Roberts A."/>
            <person name="Saif S."/>
            <person name="Shea T."/>
            <person name="Shenoy N."/>
            <person name="Sisk P."/>
            <person name="Stolte C."/>
            <person name="Sykes S."/>
            <person name="White J."/>
            <person name="Yandava C."/>
            <person name="Burger G."/>
            <person name="Gray M.W."/>
            <person name="Holland P.W.H."/>
            <person name="King N."/>
            <person name="Lang F.B.F."/>
            <person name="Roger A.J."/>
            <person name="Ruiz-Trillo I."/>
            <person name="Haas B."/>
            <person name="Nusbaum C."/>
            <person name="Birren B."/>
        </authorList>
    </citation>
    <scope>NUCLEOTIDE SEQUENCE [LARGE SCALE GENOMIC DNA]</scope>
    <source>
        <strain evidence="1 2">JP610</strain>
    </source>
</reference>
<dbReference type="AlphaFoldDB" id="A0A0L0FU32"/>
<dbReference type="Proteomes" id="UP000054560">
    <property type="component" value="Unassembled WGS sequence"/>
</dbReference>
<dbReference type="RefSeq" id="XP_014154071.1">
    <property type="nucleotide sequence ID" value="XM_014298596.1"/>
</dbReference>
<proteinExistence type="predicted"/>
<organism evidence="1 2">
    <name type="scientific">Sphaeroforma arctica JP610</name>
    <dbReference type="NCBI Taxonomy" id="667725"/>
    <lineage>
        <taxon>Eukaryota</taxon>
        <taxon>Ichthyosporea</taxon>
        <taxon>Ichthyophonida</taxon>
        <taxon>Sphaeroforma</taxon>
    </lineage>
</organism>
<protein>
    <submittedName>
        <fullName evidence="1">Uncharacterized protein</fullName>
    </submittedName>
</protein>
<dbReference type="GeneID" id="25907966"/>